<sequence>MRIDGFTSSISLDRSPRQGSATNAFREVQREVEARRDTPSSPGNTQGFEQVAQPRKVEAGNASSNALPARPQDLQQPAARNLSNRAYQAIASYSSTASFASEADAPEVLGLDLYA</sequence>
<reference evidence="2 5" key="2">
    <citation type="journal article" date="2020" name="Microbiol. Resour. Announc.">
        <title>Complete genome sequence of Pseudomonas otitidis strain MrB4, isolated from Lake Biwa in Japan.</title>
        <authorList>
            <person name="Miyazaki K."/>
            <person name="Hase E."/>
            <person name="Maruya T."/>
        </authorList>
    </citation>
    <scope>NUCLEOTIDE SEQUENCE [LARGE SCALE GENOMIC DNA]</scope>
    <source>
        <strain evidence="2 5">MrB4</strain>
    </source>
</reference>
<name>A0A679GIY2_9GAMM</name>
<feature type="compositionally biased region" description="Polar residues" evidence="1">
    <location>
        <begin position="39"/>
        <end position="48"/>
    </location>
</feature>
<gene>
    <name evidence="3" type="ORF">GO594_19020</name>
    <name evidence="2" type="ORF">PtoMrB4_13870</name>
</gene>
<proteinExistence type="predicted"/>
<feature type="compositionally biased region" description="Basic and acidic residues" evidence="1">
    <location>
        <begin position="27"/>
        <end position="38"/>
    </location>
</feature>
<protein>
    <submittedName>
        <fullName evidence="2">Uncharacterized protein</fullName>
    </submittedName>
</protein>
<accession>A0A679GIY2</accession>
<evidence type="ECO:0000313" key="2">
    <source>
        <dbReference type="EMBL" id="BCA27410.1"/>
    </source>
</evidence>
<evidence type="ECO:0000313" key="4">
    <source>
        <dbReference type="Proteomes" id="UP000461288"/>
    </source>
</evidence>
<organism evidence="2 5">
    <name type="scientific">Metapseudomonas otitidis</name>
    <dbReference type="NCBI Taxonomy" id="319939"/>
    <lineage>
        <taxon>Bacteria</taxon>
        <taxon>Pseudomonadati</taxon>
        <taxon>Pseudomonadota</taxon>
        <taxon>Gammaproteobacteria</taxon>
        <taxon>Pseudomonadales</taxon>
        <taxon>Pseudomonadaceae</taxon>
        <taxon>Metapseudomonas</taxon>
    </lineage>
</organism>
<dbReference type="EMBL" id="AP022642">
    <property type="protein sequence ID" value="BCA27410.1"/>
    <property type="molecule type" value="Genomic_DNA"/>
</dbReference>
<evidence type="ECO:0000313" key="3">
    <source>
        <dbReference type="EMBL" id="MWK58078.1"/>
    </source>
</evidence>
<feature type="compositionally biased region" description="Polar residues" evidence="1">
    <location>
        <begin position="1"/>
        <end position="23"/>
    </location>
</feature>
<dbReference type="KEGG" id="poj:PtoMrB4_13870"/>
<dbReference type="AlphaFoldDB" id="A0A679GIY2"/>
<dbReference type="RefSeq" id="WP_044413178.1">
    <property type="nucleotide sequence ID" value="NZ_AP022642.1"/>
</dbReference>
<dbReference type="Proteomes" id="UP000501237">
    <property type="component" value="Chromosome"/>
</dbReference>
<dbReference type="GeneID" id="57396601"/>
<feature type="region of interest" description="Disordered" evidence="1">
    <location>
        <begin position="1"/>
        <end position="81"/>
    </location>
</feature>
<evidence type="ECO:0000313" key="5">
    <source>
        <dbReference type="Proteomes" id="UP000501237"/>
    </source>
</evidence>
<dbReference type="Proteomes" id="UP000461288">
    <property type="component" value="Unassembled WGS sequence"/>
</dbReference>
<evidence type="ECO:0000256" key="1">
    <source>
        <dbReference type="SAM" id="MobiDB-lite"/>
    </source>
</evidence>
<dbReference type="EMBL" id="WTFN01000050">
    <property type="protein sequence ID" value="MWK58078.1"/>
    <property type="molecule type" value="Genomic_DNA"/>
</dbReference>
<reference evidence="3 4" key="1">
    <citation type="submission" date="2019-12" db="EMBL/GenBank/DDBJ databases">
        <title>Draft genome sequence of Pseudomonas otitidis recovered from a chicken carcass.</title>
        <authorList>
            <person name="Vieira T.R."/>
            <person name="Oliviera E.F.C."/>
            <person name="Silva N.M.V."/>
            <person name="Sambrano G.E."/>
            <person name="Cibulski S.P."/>
            <person name="Cardoso M.R.I."/>
        </authorList>
    </citation>
    <scope>NUCLEOTIDE SEQUENCE [LARGE SCALE GENOMIC DNA]</scope>
    <source>
        <strain evidence="3 4">25_K</strain>
    </source>
</reference>